<name>R7V4H1_CAPTE</name>
<proteinExistence type="predicted"/>
<reference evidence="4" key="3">
    <citation type="submission" date="2015-06" db="UniProtKB">
        <authorList>
            <consortium name="EnsemblMetazoa"/>
        </authorList>
    </citation>
    <scope>IDENTIFICATION</scope>
</reference>
<dbReference type="STRING" id="283909.R7V4H1"/>
<evidence type="ECO:0000259" key="2">
    <source>
        <dbReference type="Pfam" id="PF14716"/>
    </source>
</evidence>
<feature type="active site" description="Nucleophile; Schiff-base intermediate with DNA; for 5'-dRP lyase activity" evidence="1">
    <location>
        <position position="52"/>
    </location>
</feature>
<dbReference type="SUPFAM" id="SSF47802">
    <property type="entry name" value="DNA polymerase beta, N-terminal domain-like"/>
    <property type="match status" value="1"/>
</dbReference>
<dbReference type="OrthoDB" id="205514at2759"/>
<dbReference type="Proteomes" id="UP000014760">
    <property type="component" value="Unassembled WGS sequence"/>
</dbReference>
<dbReference type="EMBL" id="AMQN01005117">
    <property type="status" value="NOT_ANNOTATED_CDS"/>
    <property type="molecule type" value="Genomic_DNA"/>
</dbReference>
<organism evidence="3">
    <name type="scientific">Capitella teleta</name>
    <name type="common">Polychaete worm</name>
    <dbReference type="NCBI Taxonomy" id="283909"/>
    <lineage>
        <taxon>Eukaryota</taxon>
        <taxon>Metazoa</taxon>
        <taxon>Spiralia</taxon>
        <taxon>Lophotrochozoa</taxon>
        <taxon>Annelida</taxon>
        <taxon>Polychaeta</taxon>
        <taxon>Sedentaria</taxon>
        <taxon>Scolecida</taxon>
        <taxon>Capitellidae</taxon>
        <taxon>Capitella</taxon>
    </lineage>
</organism>
<sequence length="102" mass="11201">ELANYEKNVNRQMHKYNAYRKAAGAIAKHPEKINSGKEAKKLEGVGDKIGKKIDEFIATGKLVKIEKIRANDTNMAINALTRVTGIGLVNNGNQCLLCRCSS</sequence>
<reference evidence="5" key="1">
    <citation type="submission" date="2012-12" db="EMBL/GenBank/DDBJ databases">
        <authorList>
            <person name="Hellsten U."/>
            <person name="Grimwood J."/>
            <person name="Chapman J.A."/>
            <person name="Shapiro H."/>
            <person name="Aerts A."/>
            <person name="Otillar R.P."/>
            <person name="Terry A.Y."/>
            <person name="Boore J.L."/>
            <person name="Simakov O."/>
            <person name="Marletaz F."/>
            <person name="Cho S.-J."/>
            <person name="Edsinger-Gonzales E."/>
            <person name="Havlak P."/>
            <person name="Kuo D.-H."/>
            <person name="Larsson T."/>
            <person name="Lv J."/>
            <person name="Arendt D."/>
            <person name="Savage R."/>
            <person name="Osoegawa K."/>
            <person name="de Jong P."/>
            <person name="Lindberg D.R."/>
            <person name="Seaver E.C."/>
            <person name="Weisblat D.A."/>
            <person name="Putnam N.H."/>
            <person name="Grigoriev I.V."/>
            <person name="Rokhsar D.S."/>
        </authorList>
    </citation>
    <scope>NUCLEOTIDE SEQUENCE</scope>
    <source>
        <strain evidence="5">I ESC-2004</strain>
    </source>
</reference>
<gene>
    <name evidence="3" type="ORF">CAPTEDRAFT_143306</name>
</gene>
<keyword evidence="5" id="KW-1185">Reference proteome</keyword>
<reference evidence="3 5" key="2">
    <citation type="journal article" date="2013" name="Nature">
        <title>Insights into bilaterian evolution from three spiralian genomes.</title>
        <authorList>
            <person name="Simakov O."/>
            <person name="Marletaz F."/>
            <person name="Cho S.J."/>
            <person name="Edsinger-Gonzales E."/>
            <person name="Havlak P."/>
            <person name="Hellsten U."/>
            <person name="Kuo D.H."/>
            <person name="Larsson T."/>
            <person name="Lv J."/>
            <person name="Arendt D."/>
            <person name="Savage R."/>
            <person name="Osoegawa K."/>
            <person name="de Jong P."/>
            <person name="Grimwood J."/>
            <person name="Chapman J.A."/>
            <person name="Shapiro H."/>
            <person name="Aerts A."/>
            <person name="Otillar R.P."/>
            <person name="Terry A.Y."/>
            <person name="Boore J.L."/>
            <person name="Grigoriev I.V."/>
            <person name="Lindberg D.R."/>
            <person name="Seaver E.C."/>
            <person name="Weisblat D.A."/>
            <person name="Putnam N.H."/>
            <person name="Rokhsar D.S."/>
        </authorList>
    </citation>
    <scope>NUCLEOTIDE SEQUENCE</scope>
    <source>
        <strain evidence="3 5">I ESC-2004</strain>
    </source>
</reference>
<dbReference type="EMBL" id="KB295185">
    <property type="protein sequence ID" value="ELU13474.1"/>
    <property type="molecule type" value="Genomic_DNA"/>
</dbReference>
<dbReference type="PANTHER" id="PTHR11276:SF42">
    <property type="entry name" value="DNA POLYMERASE BETA"/>
    <property type="match status" value="1"/>
</dbReference>
<evidence type="ECO:0000313" key="3">
    <source>
        <dbReference type="EMBL" id="ELU13474.1"/>
    </source>
</evidence>
<feature type="non-terminal residue" evidence="3">
    <location>
        <position position="1"/>
    </location>
</feature>
<dbReference type="GO" id="GO:0003677">
    <property type="term" value="F:DNA binding"/>
    <property type="evidence" value="ECO:0007669"/>
    <property type="project" value="InterPro"/>
</dbReference>
<dbReference type="PANTHER" id="PTHR11276">
    <property type="entry name" value="DNA POLYMERASE TYPE-X FAMILY MEMBER"/>
    <property type="match status" value="1"/>
</dbReference>
<evidence type="ECO:0000313" key="4">
    <source>
        <dbReference type="EnsemblMetazoa" id="CapteP143306"/>
    </source>
</evidence>
<dbReference type="InterPro" id="IPR010996">
    <property type="entry name" value="HHH_MUS81"/>
</dbReference>
<dbReference type="Gene3D" id="1.10.150.110">
    <property type="entry name" value="DNA polymerase beta, N-terminal domain-like"/>
    <property type="match status" value="1"/>
</dbReference>
<dbReference type="GO" id="GO:0006303">
    <property type="term" value="P:double-strand break repair via nonhomologous end joining"/>
    <property type="evidence" value="ECO:0007669"/>
    <property type="project" value="TreeGrafter"/>
</dbReference>
<dbReference type="InterPro" id="IPR022312">
    <property type="entry name" value="DNA_pol_X"/>
</dbReference>
<dbReference type="EnsemblMetazoa" id="CapteT143306">
    <property type="protein sequence ID" value="CapteP143306"/>
    <property type="gene ID" value="CapteG143306"/>
</dbReference>
<evidence type="ECO:0000256" key="1">
    <source>
        <dbReference type="PIRSR" id="PIRSR622312-50"/>
    </source>
</evidence>
<evidence type="ECO:0000313" key="5">
    <source>
        <dbReference type="Proteomes" id="UP000014760"/>
    </source>
</evidence>
<feature type="domain" description="Crossover junction endonuclease MUS81-like HHH" evidence="2">
    <location>
        <begin position="1"/>
        <end position="62"/>
    </location>
</feature>
<dbReference type="GO" id="GO:0006284">
    <property type="term" value="P:base-excision repair"/>
    <property type="evidence" value="ECO:0007669"/>
    <property type="project" value="TreeGrafter"/>
</dbReference>
<dbReference type="OMA" id="ESEWNCL"/>
<dbReference type="AlphaFoldDB" id="R7V4H1"/>
<accession>R7V4H1</accession>
<dbReference type="GO" id="GO:0003887">
    <property type="term" value="F:DNA-directed DNA polymerase activity"/>
    <property type="evidence" value="ECO:0007669"/>
    <property type="project" value="InterPro"/>
</dbReference>
<dbReference type="InterPro" id="IPR027421">
    <property type="entry name" value="DNA_pol_lamdba_lyase_dom_sf"/>
</dbReference>
<protein>
    <recommendedName>
        <fullName evidence="2">Crossover junction endonuclease MUS81-like HHH domain-containing protein</fullName>
    </recommendedName>
</protein>
<dbReference type="GO" id="GO:0005634">
    <property type="term" value="C:nucleus"/>
    <property type="evidence" value="ECO:0007669"/>
    <property type="project" value="TreeGrafter"/>
</dbReference>
<dbReference type="HOGENOM" id="CLU_2284391_0_0_1"/>
<dbReference type="Pfam" id="PF14716">
    <property type="entry name" value="HHH_8"/>
    <property type="match status" value="1"/>
</dbReference>